<keyword evidence="2" id="KW-1133">Transmembrane helix</keyword>
<evidence type="ECO:0000313" key="3">
    <source>
        <dbReference type="EMBL" id="MED6111326.1"/>
    </source>
</evidence>
<dbReference type="EMBL" id="JASCZI010000363">
    <property type="protein sequence ID" value="MED6111326.1"/>
    <property type="molecule type" value="Genomic_DNA"/>
</dbReference>
<evidence type="ECO:0000313" key="4">
    <source>
        <dbReference type="Proteomes" id="UP001341840"/>
    </source>
</evidence>
<evidence type="ECO:0000256" key="1">
    <source>
        <dbReference type="SAM" id="MobiDB-lite"/>
    </source>
</evidence>
<keyword evidence="4" id="KW-1185">Reference proteome</keyword>
<keyword evidence="2" id="KW-0812">Transmembrane</keyword>
<evidence type="ECO:0000256" key="2">
    <source>
        <dbReference type="SAM" id="Phobius"/>
    </source>
</evidence>
<proteinExistence type="predicted"/>
<feature type="region of interest" description="Disordered" evidence="1">
    <location>
        <begin position="58"/>
        <end position="82"/>
    </location>
</feature>
<keyword evidence="2" id="KW-0472">Membrane</keyword>
<dbReference type="Proteomes" id="UP001341840">
    <property type="component" value="Unassembled WGS sequence"/>
</dbReference>
<feature type="compositionally biased region" description="Polar residues" evidence="1">
    <location>
        <begin position="73"/>
        <end position="82"/>
    </location>
</feature>
<reference evidence="3 4" key="1">
    <citation type="journal article" date="2023" name="Plants (Basel)">
        <title>Bridging the Gap: Combining Genomics and Transcriptomics Approaches to Understand Stylosanthes scabra, an Orphan Legume from the Brazilian Caatinga.</title>
        <authorList>
            <person name="Ferreira-Neto J.R.C."/>
            <person name="da Silva M.D."/>
            <person name="Binneck E."/>
            <person name="de Melo N.F."/>
            <person name="da Silva R.H."/>
            <person name="de Melo A.L.T.M."/>
            <person name="Pandolfi V."/>
            <person name="Bustamante F.O."/>
            <person name="Brasileiro-Vidal A.C."/>
            <person name="Benko-Iseppon A.M."/>
        </authorList>
    </citation>
    <scope>NUCLEOTIDE SEQUENCE [LARGE SCALE GENOMIC DNA]</scope>
    <source>
        <tissue evidence="3">Leaves</tissue>
    </source>
</reference>
<accession>A0ABU6QIK9</accession>
<gene>
    <name evidence="3" type="ORF">PIB30_051364</name>
</gene>
<organism evidence="3 4">
    <name type="scientific">Stylosanthes scabra</name>
    <dbReference type="NCBI Taxonomy" id="79078"/>
    <lineage>
        <taxon>Eukaryota</taxon>
        <taxon>Viridiplantae</taxon>
        <taxon>Streptophyta</taxon>
        <taxon>Embryophyta</taxon>
        <taxon>Tracheophyta</taxon>
        <taxon>Spermatophyta</taxon>
        <taxon>Magnoliopsida</taxon>
        <taxon>eudicotyledons</taxon>
        <taxon>Gunneridae</taxon>
        <taxon>Pentapetalae</taxon>
        <taxon>rosids</taxon>
        <taxon>fabids</taxon>
        <taxon>Fabales</taxon>
        <taxon>Fabaceae</taxon>
        <taxon>Papilionoideae</taxon>
        <taxon>50 kb inversion clade</taxon>
        <taxon>dalbergioids sensu lato</taxon>
        <taxon>Dalbergieae</taxon>
        <taxon>Pterocarpus clade</taxon>
        <taxon>Stylosanthes</taxon>
    </lineage>
</organism>
<name>A0ABU6QIK9_9FABA</name>
<comment type="caution">
    <text evidence="3">The sequence shown here is derived from an EMBL/GenBank/DDBJ whole genome shotgun (WGS) entry which is preliminary data.</text>
</comment>
<feature type="transmembrane region" description="Helical" evidence="2">
    <location>
        <begin position="208"/>
        <end position="232"/>
    </location>
</feature>
<protein>
    <submittedName>
        <fullName evidence="3">Uncharacterized protein</fullName>
    </submittedName>
</protein>
<sequence length="235" mass="26957">MSCSEEGVRVSLWLSDGKPSRCLWRRKEYLRRHSCPPPPSHRRRPATRVLAAAAIKRPLQPPQQLAPSPPANADSSFKPDNNECTQAISDVIELMLNEPWINYSDVPADEGFTWPEEQKKQIKKAYDYRAGRRYQQIMADLRDGELQRLKWMSETLRGQLLHRFATDEGFKKRQASSKKNRASSKGGCLHTGGSSTILKTRARMVTHLLIYVMNVLGQLITYLYVNLIVTYLRPF</sequence>